<organism evidence="1 2">
    <name type="scientific">Candidatus Wallbacteria bacterium GWC2_49_35</name>
    <dbReference type="NCBI Taxonomy" id="1817813"/>
    <lineage>
        <taxon>Bacteria</taxon>
        <taxon>Candidatus Walliibacteriota</taxon>
    </lineage>
</organism>
<gene>
    <name evidence="1" type="ORF">A2008_11470</name>
</gene>
<protein>
    <submittedName>
        <fullName evidence="1">Uncharacterized protein</fullName>
    </submittedName>
</protein>
<sequence length="218" mass="24514">MGAHGEVFAAKKAAARSVKYILIKAVDIDSGRAINSAAITINKRAFFSSSPSGIVKVDISSKELSGFDFLDIQASREGYINESLEISIKNPSKIAQPVRIKMKQKMGVLTGFITGCWSDREGHYFDTYSNEEIKVFGKAASSQHIIYKFRCDQEGNLKIFNLPVGTYEIEIRHKKWPVVITKQGEEIDREFNIRKCNRAEYHKTEKKEGTGKTDLKGK</sequence>
<dbReference type="STRING" id="1817813.A2008_11470"/>
<evidence type="ECO:0000313" key="1">
    <source>
        <dbReference type="EMBL" id="OGM05383.1"/>
    </source>
</evidence>
<evidence type="ECO:0000313" key="2">
    <source>
        <dbReference type="Proteomes" id="UP000178735"/>
    </source>
</evidence>
<dbReference type="EMBL" id="MGFH01000116">
    <property type="protein sequence ID" value="OGM05383.1"/>
    <property type="molecule type" value="Genomic_DNA"/>
</dbReference>
<dbReference type="Proteomes" id="UP000178735">
    <property type="component" value="Unassembled WGS sequence"/>
</dbReference>
<reference evidence="1 2" key="1">
    <citation type="journal article" date="2016" name="Nat. Commun.">
        <title>Thousands of microbial genomes shed light on interconnected biogeochemical processes in an aquifer system.</title>
        <authorList>
            <person name="Anantharaman K."/>
            <person name="Brown C.T."/>
            <person name="Hug L.A."/>
            <person name="Sharon I."/>
            <person name="Castelle C.J."/>
            <person name="Probst A.J."/>
            <person name="Thomas B.C."/>
            <person name="Singh A."/>
            <person name="Wilkins M.J."/>
            <person name="Karaoz U."/>
            <person name="Brodie E.L."/>
            <person name="Williams K.H."/>
            <person name="Hubbard S.S."/>
            <person name="Banfield J.F."/>
        </authorList>
    </citation>
    <scope>NUCLEOTIDE SEQUENCE [LARGE SCALE GENOMIC DNA]</scope>
</reference>
<proteinExistence type="predicted"/>
<comment type="caution">
    <text evidence="1">The sequence shown here is derived from an EMBL/GenBank/DDBJ whole genome shotgun (WGS) entry which is preliminary data.</text>
</comment>
<accession>A0A1F7WRG1</accession>
<name>A0A1F7WRG1_9BACT</name>
<dbReference type="AlphaFoldDB" id="A0A1F7WRG1"/>